<evidence type="ECO:0000256" key="1">
    <source>
        <dbReference type="ARBA" id="ARBA00007803"/>
    </source>
</evidence>
<proteinExistence type="inferred from homology"/>
<accession>A0A8C8W3K8</accession>
<dbReference type="InterPro" id="IPR002675">
    <property type="entry name" value="Ribosomal_eL38"/>
</dbReference>
<reference evidence="7" key="2">
    <citation type="submission" date="2025-08" db="UniProtKB">
        <authorList>
            <consortium name="Ensembl"/>
        </authorList>
    </citation>
    <scope>IDENTIFICATION</scope>
</reference>
<evidence type="ECO:0000313" key="8">
    <source>
        <dbReference type="Proteomes" id="UP000694547"/>
    </source>
</evidence>
<dbReference type="GO" id="GO:0003735">
    <property type="term" value="F:structural constituent of ribosome"/>
    <property type="evidence" value="ECO:0007669"/>
    <property type="project" value="InterPro"/>
</dbReference>
<evidence type="ECO:0000256" key="2">
    <source>
        <dbReference type="ARBA" id="ARBA00022980"/>
    </source>
</evidence>
<evidence type="ECO:0000256" key="4">
    <source>
        <dbReference type="ARBA" id="ARBA00035235"/>
    </source>
</evidence>
<dbReference type="GO" id="GO:0022625">
    <property type="term" value="C:cytosolic large ribosomal subunit"/>
    <property type="evidence" value="ECO:0007669"/>
    <property type="project" value="TreeGrafter"/>
</dbReference>
<reference evidence="7" key="3">
    <citation type="submission" date="2025-09" db="UniProtKB">
        <authorList>
            <consortium name="Ensembl"/>
        </authorList>
    </citation>
    <scope>IDENTIFICATION</scope>
</reference>
<keyword evidence="2 6" id="KW-0689">Ribosomal protein</keyword>
<dbReference type="Pfam" id="PF01781">
    <property type="entry name" value="Ribosomal_L38e"/>
    <property type="match status" value="1"/>
</dbReference>
<evidence type="ECO:0000256" key="6">
    <source>
        <dbReference type="RuleBase" id="RU003445"/>
    </source>
</evidence>
<dbReference type="OrthoDB" id="10250488at2759"/>
<dbReference type="GeneTree" id="ENSGT00390000003718"/>
<comment type="similarity">
    <text evidence="1 6">Belongs to the eukaryotic ribosomal protein eL38 family.</text>
</comment>
<dbReference type="AlphaFoldDB" id="A0A8C8W3K8"/>
<organism evidence="7 8">
    <name type="scientific">Peromyscus maniculatus bairdii</name>
    <name type="common">Prairie deer mouse</name>
    <dbReference type="NCBI Taxonomy" id="230844"/>
    <lineage>
        <taxon>Eukaryota</taxon>
        <taxon>Metazoa</taxon>
        <taxon>Chordata</taxon>
        <taxon>Craniata</taxon>
        <taxon>Vertebrata</taxon>
        <taxon>Euteleostomi</taxon>
        <taxon>Mammalia</taxon>
        <taxon>Eutheria</taxon>
        <taxon>Euarchontoglires</taxon>
        <taxon>Glires</taxon>
        <taxon>Rodentia</taxon>
        <taxon>Myomorpha</taxon>
        <taxon>Muroidea</taxon>
        <taxon>Cricetidae</taxon>
        <taxon>Neotominae</taxon>
        <taxon>Peromyscus</taxon>
    </lineage>
</organism>
<dbReference type="PANTHER" id="PTHR10965">
    <property type="entry name" value="60S RIBOSOMAL PROTEIN L38"/>
    <property type="match status" value="1"/>
</dbReference>
<dbReference type="InterPro" id="IPR038464">
    <property type="entry name" value="Ribosomal_eL38_sf"/>
</dbReference>
<sequence>MPRKTKEIKGFLLTARQRVAKSVKIKKNQNNMKFKVHCSRYLYTLVITDKKTQNLEQSLPPELAVKKLK</sequence>
<dbReference type="PANTHER" id="PTHR10965:SF0">
    <property type="entry name" value="LARGE RIBOSOMAL SUBUNIT PROTEIN EL38"/>
    <property type="match status" value="1"/>
</dbReference>
<keyword evidence="8" id="KW-1185">Reference proteome</keyword>
<dbReference type="Gene3D" id="3.30.720.90">
    <property type="match status" value="1"/>
</dbReference>
<gene>
    <name evidence="7" type="primary">LOC102904711</name>
</gene>
<protein>
    <recommendedName>
        <fullName evidence="4">Large ribosomal subunit protein eL38</fullName>
    </recommendedName>
    <alternativeName>
        <fullName evidence="5">60S ribosomal protein L38</fullName>
    </alternativeName>
</protein>
<name>A0A8C8W3K8_PERMB</name>
<reference evidence="7 8" key="1">
    <citation type="submission" date="2018-10" db="EMBL/GenBank/DDBJ databases">
        <title>Improved assembly of the deer mouse Peromyscus maniculatus genome.</title>
        <authorList>
            <person name="Lassance J.-M."/>
            <person name="Hoekstra H.E."/>
        </authorList>
    </citation>
    <scope>NUCLEOTIDE SEQUENCE [LARGE SCALE GENOMIC DNA]</scope>
</reference>
<dbReference type="FunFam" id="3.30.720.90:FF:000001">
    <property type="entry name" value="60S ribosomal protein L38"/>
    <property type="match status" value="1"/>
</dbReference>
<evidence type="ECO:0000313" key="7">
    <source>
        <dbReference type="Ensembl" id="ENSPEMP00000034978.1"/>
    </source>
</evidence>
<dbReference type="Proteomes" id="UP000694547">
    <property type="component" value="Chromosome 6"/>
</dbReference>
<dbReference type="GO" id="GO:0006412">
    <property type="term" value="P:translation"/>
    <property type="evidence" value="ECO:0007669"/>
    <property type="project" value="InterPro"/>
</dbReference>
<evidence type="ECO:0000256" key="3">
    <source>
        <dbReference type="ARBA" id="ARBA00023274"/>
    </source>
</evidence>
<evidence type="ECO:0000256" key="5">
    <source>
        <dbReference type="ARBA" id="ARBA00035338"/>
    </source>
</evidence>
<keyword evidence="3 6" id="KW-0687">Ribonucleoprotein</keyword>
<dbReference type="GO" id="GO:0022618">
    <property type="term" value="P:protein-RNA complex assembly"/>
    <property type="evidence" value="ECO:0007669"/>
    <property type="project" value="TreeGrafter"/>
</dbReference>
<dbReference type="RefSeq" id="XP_042136196.1">
    <property type="nucleotide sequence ID" value="XM_042280262.1"/>
</dbReference>
<dbReference type="Ensembl" id="ENSPEMT00000037929.1">
    <property type="protein sequence ID" value="ENSPEMP00000034978.1"/>
    <property type="gene ID" value="ENSPEMG00000025480.1"/>
</dbReference>